<keyword evidence="2" id="KW-0677">Repeat</keyword>
<evidence type="ECO:0000256" key="1">
    <source>
        <dbReference type="ARBA" id="ARBA00022574"/>
    </source>
</evidence>
<sequence>MAKRRLASALEAGKILGSVQIKDIQRTVVPNCHGIFSTMFSSDGSILMSATGKGTIEIHATNNLKPLATLKRDLRSNLPITSLRANPKNTNLVLAVGSDGYICLWNVDTCECVYSFCEEKNVINAVDINTSGGIYATAGKDTDIRVYDFSTHECFVTCHGKDLSEGLSTPSDEVGHGRRIFALKFHPENNNVLVSGGWDKFLKVWDIRVGNRAVRTINGPYICGQGIDLIDNYVLTASWVATNSLQIYDLTSGEMIDTVPFGTKGELKTDYLYCAKYLTKQCVVAGGSGTCDVRLVDINKGELLGNIDNDRRPIQTIDIMGDYMAIGGVGPSITVAEIEMVST</sequence>
<gene>
    <name evidence="4" type="ORF">TRIADDRAFT_61502</name>
</gene>
<dbReference type="Proteomes" id="UP000009022">
    <property type="component" value="Unassembled WGS sequence"/>
</dbReference>
<dbReference type="InterPro" id="IPR036322">
    <property type="entry name" value="WD40_repeat_dom_sf"/>
</dbReference>
<dbReference type="PROSITE" id="PS50294">
    <property type="entry name" value="WD_REPEATS_REGION"/>
    <property type="match status" value="1"/>
</dbReference>
<dbReference type="RefSeq" id="XP_002117436.1">
    <property type="nucleotide sequence ID" value="XM_002117400.1"/>
</dbReference>
<dbReference type="CTD" id="6758704"/>
<dbReference type="EMBL" id="DS985263">
    <property type="protein sequence ID" value="EDV20052.1"/>
    <property type="molecule type" value="Genomic_DNA"/>
</dbReference>
<evidence type="ECO:0000313" key="5">
    <source>
        <dbReference type="Proteomes" id="UP000009022"/>
    </source>
</evidence>
<dbReference type="OrthoDB" id="361494at2759"/>
<proteinExistence type="predicted"/>
<dbReference type="STRING" id="10228.B3SB62"/>
<dbReference type="Gene3D" id="2.130.10.10">
    <property type="entry name" value="YVTN repeat-like/Quinoprotein amine dehydrogenase"/>
    <property type="match status" value="2"/>
</dbReference>
<dbReference type="OMA" id="VHEIKLF"/>
<keyword evidence="5" id="KW-1185">Reference proteome</keyword>
<evidence type="ECO:0000256" key="3">
    <source>
        <dbReference type="PROSITE-ProRule" id="PRU00221"/>
    </source>
</evidence>
<feature type="repeat" description="WD" evidence="3">
    <location>
        <begin position="173"/>
        <end position="215"/>
    </location>
</feature>
<dbReference type="InterPro" id="IPR001680">
    <property type="entry name" value="WD40_rpt"/>
</dbReference>
<evidence type="ECO:0000256" key="2">
    <source>
        <dbReference type="ARBA" id="ARBA00022737"/>
    </source>
</evidence>
<dbReference type="GeneID" id="6758704"/>
<dbReference type="eggNOG" id="ENOG502S550">
    <property type="taxonomic scope" value="Eukaryota"/>
</dbReference>
<dbReference type="SUPFAM" id="SSF50978">
    <property type="entry name" value="WD40 repeat-like"/>
    <property type="match status" value="1"/>
</dbReference>
<keyword evidence="1 3" id="KW-0853">WD repeat</keyword>
<dbReference type="KEGG" id="tad:TRIADDRAFT_61502"/>
<evidence type="ECO:0000313" key="4">
    <source>
        <dbReference type="EMBL" id="EDV20052.1"/>
    </source>
</evidence>
<dbReference type="PANTHER" id="PTHR47822">
    <property type="entry name" value="CARBOHYDRATE BINDING DOMAIN CONTAINING PROTEIN"/>
    <property type="match status" value="1"/>
</dbReference>
<name>B3SB62_TRIAD</name>
<dbReference type="Pfam" id="PF00400">
    <property type="entry name" value="WD40"/>
    <property type="match status" value="3"/>
</dbReference>
<dbReference type="InterPro" id="IPR015943">
    <property type="entry name" value="WD40/YVTN_repeat-like_dom_sf"/>
</dbReference>
<dbReference type="PANTHER" id="PTHR47822:SF3">
    <property type="entry name" value="ANAPHASE-PROMOTING COMPLEX SUBUNIT 4-LIKE WD40 DOMAIN-CONTAINING PROTEIN"/>
    <property type="match status" value="1"/>
</dbReference>
<dbReference type="InterPro" id="IPR019775">
    <property type="entry name" value="WD40_repeat_CS"/>
</dbReference>
<dbReference type="SMART" id="SM00320">
    <property type="entry name" value="WD40"/>
    <property type="match status" value="5"/>
</dbReference>
<dbReference type="HOGENOM" id="CLU_047907_1_0_1"/>
<dbReference type="AlphaFoldDB" id="B3SB62"/>
<protein>
    <submittedName>
        <fullName evidence="4">Uncharacterized protein</fullName>
    </submittedName>
</protein>
<accession>B3SB62</accession>
<dbReference type="PROSITE" id="PS50082">
    <property type="entry name" value="WD_REPEATS_2"/>
    <property type="match status" value="1"/>
</dbReference>
<organism evidence="4 5">
    <name type="scientific">Trichoplax adhaerens</name>
    <name type="common">Trichoplax reptans</name>
    <dbReference type="NCBI Taxonomy" id="10228"/>
    <lineage>
        <taxon>Eukaryota</taxon>
        <taxon>Metazoa</taxon>
        <taxon>Placozoa</taxon>
        <taxon>Uniplacotomia</taxon>
        <taxon>Trichoplacea</taxon>
        <taxon>Trichoplacidae</taxon>
        <taxon>Trichoplax</taxon>
    </lineage>
</organism>
<dbReference type="InParanoid" id="B3SB62"/>
<reference evidence="4 5" key="1">
    <citation type="journal article" date="2008" name="Nature">
        <title>The Trichoplax genome and the nature of placozoans.</title>
        <authorList>
            <person name="Srivastava M."/>
            <person name="Begovic E."/>
            <person name="Chapman J."/>
            <person name="Putnam N.H."/>
            <person name="Hellsten U."/>
            <person name="Kawashima T."/>
            <person name="Kuo A."/>
            <person name="Mitros T."/>
            <person name="Salamov A."/>
            <person name="Carpenter M.L."/>
            <person name="Signorovitch A.Y."/>
            <person name="Moreno M.A."/>
            <person name="Kamm K."/>
            <person name="Grimwood J."/>
            <person name="Schmutz J."/>
            <person name="Shapiro H."/>
            <person name="Grigoriev I.V."/>
            <person name="Buss L.W."/>
            <person name="Schierwater B."/>
            <person name="Dellaporta S.L."/>
            <person name="Rokhsar D.S."/>
        </authorList>
    </citation>
    <scope>NUCLEOTIDE SEQUENCE [LARGE SCALE GENOMIC DNA]</scope>
    <source>
        <strain evidence="4 5">Grell-BS-1999</strain>
    </source>
</reference>
<dbReference type="PhylomeDB" id="B3SB62"/>
<dbReference type="PROSITE" id="PS00678">
    <property type="entry name" value="WD_REPEATS_1"/>
    <property type="match status" value="1"/>
</dbReference>